<dbReference type="SUPFAM" id="SSF56672">
    <property type="entry name" value="DNA/RNA polymerases"/>
    <property type="match status" value="1"/>
</dbReference>
<evidence type="ECO:0000313" key="2">
    <source>
        <dbReference type="Proteomes" id="UP000235220"/>
    </source>
</evidence>
<accession>A0A2I4DZ97</accession>
<protein>
    <submittedName>
        <fullName evidence="3">Uncharacterized mitochondrial protein AtMg00810-like</fullName>
    </submittedName>
</protein>
<evidence type="ECO:0000259" key="1">
    <source>
        <dbReference type="Pfam" id="PF07727"/>
    </source>
</evidence>
<dbReference type="Pfam" id="PF07727">
    <property type="entry name" value="RVT_2"/>
    <property type="match status" value="2"/>
</dbReference>
<feature type="domain" description="Reverse transcriptase Ty1/copia-type" evidence="1">
    <location>
        <begin position="100"/>
        <end position="191"/>
    </location>
</feature>
<dbReference type="Gramene" id="Jr10_23770_p1">
    <property type="protein sequence ID" value="cds.Jr10_23770_p1"/>
    <property type="gene ID" value="Jr10_23770"/>
</dbReference>
<dbReference type="PANTHER" id="PTHR11439">
    <property type="entry name" value="GAG-POL-RELATED RETROTRANSPOSON"/>
    <property type="match status" value="1"/>
</dbReference>
<dbReference type="PANTHER" id="PTHR11439:SF497">
    <property type="entry name" value="CYSTEINE-RICH RLK (RECEPTOR-LIKE PROTEIN KINASE) 8"/>
    <property type="match status" value="1"/>
</dbReference>
<proteinExistence type="predicted"/>
<keyword evidence="2" id="KW-1185">Reference proteome</keyword>
<dbReference type="AlphaFoldDB" id="A0A2I4DZ97"/>
<dbReference type="GeneID" id="108984849"/>
<dbReference type="CDD" id="cd09272">
    <property type="entry name" value="RNase_HI_RT_Ty1"/>
    <property type="match status" value="1"/>
</dbReference>
<dbReference type="Proteomes" id="UP000235220">
    <property type="component" value="Chromosome 10"/>
</dbReference>
<dbReference type="KEGG" id="jre:108984849"/>
<feature type="domain" description="Reverse transcriptase Ty1/copia-type" evidence="1">
    <location>
        <begin position="11"/>
        <end position="95"/>
    </location>
</feature>
<dbReference type="InterPro" id="IPR013103">
    <property type="entry name" value="RVT_2"/>
</dbReference>
<reference evidence="3" key="1">
    <citation type="submission" date="2025-08" db="UniProtKB">
        <authorList>
            <consortium name="RefSeq"/>
        </authorList>
    </citation>
    <scope>IDENTIFICATION</scope>
    <source>
        <tissue evidence="3">Leaves</tissue>
    </source>
</reference>
<dbReference type="STRING" id="51240.A0A2I4DZ97"/>
<name>A0A2I4DZ97_JUGRE</name>
<sequence length="432" mass="49589">MQEEIQALQDNHTWDLIICPFDVKHIGFKWVYSVKFRPDGSLEKYKARLVVLGNRQECGIDYEETFESVAEMTAVRTILALAASQGWSLQQMDIQFDSFLFLRKTSAGIILLLVYVDDIVITGSNTKLIKQLQQHLKASFHMKDLGPLQYFLGLEVQLTPTGTLLHQHKYTQDVISLGGLQSGNSVFTPLVVNLKLRQEERELLSDPSLYWQLVWSLNYLTITHPDISFIVQQVSPFIQVARHLHLAVVHRIIRYLKGTSTQELFFPKRSSLQLVVHSDADWARCTDTRRSVTSWCMFLGNALISWKSKKQDRVSKSSTESEYRAMSSTCSEITWLLGLLGELGFPQLHPTPLHADNTSTIHIAANHVFYERTKHIEVDYHSIRESFDKHEITFPIISTKLQTADIFTKALSRHWHQFLVDKLIVLDPPISI</sequence>
<dbReference type="OrthoDB" id="1666924at2759"/>
<gene>
    <name evidence="3" type="primary">LOC108984849</name>
</gene>
<dbReference type="RefSeq" id="XP_018812470.1">
    <property type="nucleotide sequence ID" value="XM_018956925.1"/>
</dbReference>
<dbReference type="InterPro" id="IPR043502">
    <property type="entry name" value="DNA/RNA_pol_sf"/>
</dbReference>
<organism evidence="2 3">
    <name type="scientific">Juglans regia</name>
    <name type="common">English walnut</name>
    <dbReference type="NCBI Taxonomy" id="51240"/>
    <lineage>
        <taxon>Eukaryota</taxon>
        <taxon>Viridiplantae</taxon>
        <taxon>Streptophyta</taxon>
        <taxon>Embryophyta</taxon>
        <taxon>Tracheophyta</taxon>
        <taxon>Spermatophyta</taxon>
        <taxon>Magnoliopsida</taxon>
        <taxon>eudicotyledons</taxon>
        <taxon>Gunneridae</taxon>
        <taxon>Pentapetalae</taxon>
        <taxon>rosids</taxon>
        <taxon>fabids</taxon>
        <taxon>Fagales</taxon>
        <taxon>Juglandaceae</taxon>
        <taxon>Juglans</taxon>
    </lineage>
</organism>
<evidence type="ECO:0000313" key="3">
    <source>
        <dbReference type="RefSeq" id="XP_018812470.1"/>
    </source>
</evidence>